<dbReference type="PANTHER" id="PTHR32060:SF30">
    <property type="entry name" value="CARBOXY-TERMINAL PROCESSING PROTEASE CTPA"/>
    <property type="match status" value="1"/>
</dbReference>
<evidence type="ECO:0000256" key="2">
    <source>
        <dbReference type="ARBA" id="ARBA00022670"/>
    </source>
</evidence>
<comment type="caution">
    <text evidence="8">The sequence shown here is derived from an EMBL/GenBank/DDBJ whole genome shotgun (WGS) entry which is preliminary data.</text>
</comment>
<dbReference type="EMBL" id="JAGTXO010000056">
    <property type="protein sequence ID" value="KAG8458154.1"/>
    <property type="molecule type" value="Genomic_DNA"/>
</dbReference>
<evidence type="ECO:0000256" key="5">
    <source>
        <dbReference type="SAM" id="SignalP"/>
    </source>
</evidence>
<dbReference type="InterPro" id="IPR041489">
    <property type="entry name" value="PDZ_6"/>
</dbReference>
<evidence type="ECO:0000313" key="7">
    <source>
        <dbReference type="EMBL" id="KAG8458130.1"/>
    </source>
</evidence>
<dbReference type="GO" id="GO:0004175">
    <property type="term" value="F:endopeptidase activity"/>
    <property type="evidence" value="ECO:0007669"/>
    <property type="project" value="TreeGrafter"/>
</dbReference>
<dbReference type="OMA" id="QMWLDGN"/>
<evidence type="ECO:0000256" key="3">
    <source>
        <dbReference type="ARBA" id="ARBA00022801"/>
    </source>
</evidence>
<dbReference type="CDD" id="cd06782">
    <property type="entry name" value="cpPDZ_CPP-like"/>
    <property type="match status" value="1"/>
</dbReference>
<dbReference type="GO" id="GO:0008236">
    <property type="term" value="F:serine-type peptidase activity"/>
    <property type="evidence" value="ECO:0007669"/>
    <property type="project" value="UniProtKB-KW"/>
</dbReference>
<keyword evidence="5" id="KW-0732">Signal</keyword>
<comment type="similarity">
    <text evidence="1">Belongs to the peptidase S41A family.</text>
</comment>
<dbReference type="PROSITE" id="PS50106">
    <property type="entry name" value="PDZ"/>
    <property type="match status" value="1"/>
</dbReference>
<dbReference type="Gene3D" id="2.30.42.10">
    <property type="match status" value="1"/>
</dbReference>
<dbReference type="InterPro" id="IPR005151">
    <property type="entry name" value="Tail-specific_protease"/>
</dbReference>
<dbReference type="SMART" id="SM00228">
    <property type="entry name" value="PDZ"/>
    <property type="match status" value="1"/>
</dbReference>
<dbReference type="GO" id="GO:0006508">
    <property type="term" value="P:proteolysis"/>
    <property type="evidence" value="ECO:0007669"/>
    <property type="project" value="UniProtKB-KW"/>
</dbReference>
<sequence>MRAPLVFLALALARAAKAPPARVGGACASVARPIVAAAPSAARAGARARARAGAALALALACVARAPPPSDAALAPPNALVAEAWRVVDRGYVERTFNGVDWFALRQARVGAKYGSAEDAYPAIRSMLAPLDDRFTRFLTPAQYASIDSAARGGVVGVGIELAPLPEPAGGVRVTRVIEAGPAERAGVRAGDVIVRVDQQELPPALTADEIAAQIRGPPGSRVVLTVRHAPANDAAAASGDTAGTDAGASVANLEMAREAVKLTSVRAFGARLSAASERPALVLEIRSFSSETPSQVEAALRSADARGARAIVVDLRGNGGGSLQGGIDAARLFLPDGATIVSVADRTGVPRVFAAENGGAIELNIPVTLLVNRDTASAAEVFAAALAENGRATIVGERTYGKGIIQTLVKLEQGGGGGVAFTTARYRTPRGNDINRAGLPAALAAADGGGGGGAGAERGEQSACLRSGGVGRAAAECVPAAALVQ</sequence>
<dbReference type="InterPro" id="IPR004447">
    <property type="entry name" value="Peptidase_S41A"/>
</dbReference>
<dbReference type="InterPro" id="IPR036034">
    <property type="entry name" value="PDZ_sf"/>
</dbReference>
<dbReference type="EMBL" id="JAGTXO010000056">
    <property type="protein sequence ID" value="KAG8458130.1"/>
    <property type="molecule type" value="Genomic_DNA"/>
</dbReference>
<name>A0A8J6C259_DIALT</name>
<evidence type="ECO:0000256" key="1">
    <source>
        <dbReference type="ARBA" id="ARBA00009179"/>
    </source>
</evidence>
<dbReference type="SUPFAM" id="SSF50156">
    <property type="entry name" value="PDZ domain-like"/>
    <property type="match status" value="1"/>
</dbReference>
<evidence type="ECO:0000259" key="6">
    <source>
        <dbReference type="PROSITE" id="PS50106"/>
    </source>
</evidence>
<reference evidence="8" key="1">
    <citation type="submission" date="2021-05" db="EMBL/GenBank/DDBJ databases">
        <title>The genome of the haptophyte Pavlova lutheri (Diacronema luteri, Pavlovales) - a model for lipid biosynthesis in eukaryotic algae.</title>
        <authorList>
            <person name="Hulatt C.J."/>
            <person name="Posewitz M.C."/>
        </authorList>
    </citation>
    <scope>NUCLEOTIDE SEQUENCE</scope>
    <source>
        <strain evidence="8">NIVA-4/92</strain>
    </source>
</reference>
<dbReference type="InterPro" id="IPR001478">
    <property type="entry name" value="PDZ"/>
</dbReference>
<keyword evidence="3" id="KW-0378">Hydrolase</keyword>
<keyword evidence="4" id="KW-0720">Serine protease</keyword>
<keyword evidence="2" id="KW-0645">Protease</keyword>
<evidence type="ECO:0000313" key="8">
    <source>
        <dbReference type="EMBL" id="KAG8458154.1"/>
    </source>
</evidence>
<feature type="signal peptide" evidence="5">
    <location>
        <begin position="1"/>
        <end position="18"/>
    </location>
</feature>
<evidence type="ECO:0000256" key="4">
    <source>
        <dbReference type="ARBA" id="ARBA00022825"/>
    </source>
</evidence>
<dbReference type="Gene3D" id="3.90.226.10">
    <property type="entry name" value="2-enoyl-CoA Hydratase, Chain A, domain 1"/>
    <property type="match status" value="1"/>
</dbReference>
<keyword evidence="9" id="KW-1185">Reference proteome</keyword>
<dbReference type="Proteomes" id="UP000751190">
    <property type="component" value="Unassembled WGS sequence"/>
</dbReference>
<feature type="domain" description="PDZ" evidence="6">
    <location>
        <begin position="144"/>
        <end position="230"/>
    </location>
</feature>
<dbReference type="InterPro" id="IPR029045">
    <property type="entry name" value="ClpP/crotonase-like_dom_sf"/>
</dbReference>
<feature type="chain" id="PRO_5035416018" description="PDZ domain-containing protein" evidence="5">
    <location>
        <begin position="19"/>
        <end position="486"/>
    </location>
</feature>
<dbReference type="PANTHER" id="PTHR32060">
    <property type="entry name" value="TAIL-SPECIFIC PROTEASE"/>
    <property type="match status" value="1"/>
</dbReference>
<organism evidence="8 9">
    <name type="scientific">Diacronema lutheri</name>
    <name type="common">Unicellular marine alga</name>
    <name type="synonym">Monochrysis lutheri</name>
    <dbReference type="NCBI Taxonomy" id="2081491"/>
    <lineage>
        <taxon>Eukaryota</taxon>
        <taxon>Haptista</taxon>
        <taxon>Haptophyta</taxon>
        <taxon>Pavlovophyceae</taxon>
        <taxon>Pavlovales</taxon>
        <taxon>Pavlovaceae</taxon>
        <taxon>Diacronema</taxon>
    </lineage>
</organism>
<dbReference type="SMART" id="SM00245">
    <property type="entry name" value="TSPc"/>
    <property type="match status" value="1"/>
</dbReference>
<dbReference type="NCBIfam" id="TIGR00225">
    <property type="entry name" value="prc"/>
    <property type="match status" value="1"/>
</dbReference>
<dbReference type="AlphaFoldDB" id="A0A8J6C259"/>
<dbReference type="Pfam" id="PF03572">
    <property type="entry name" value="Peptidase_S41"/>
    <property type="match status" value="1"/>
</dbReference>
<accession>A0A8J6C259</accession>
<dbReference type="GO" id="GO:0007165">
    <property type="term" value="P:signal transduction"/>
    <property type="evidence" value="ECO:0007669"/>
    <property type="project" value="TreeGrafter"/>
</dbReference>
<evidence type="ECO:0000313" key="9">
    <source>
        <dbReference type="Proteomes" id="UP000751190"/>
    </source>
</evidence>
<gene>
    <name evidence="7" type="ORF">KFE25_011661</name>
    <name evidence="8" type="ORF">KFE25_011685</name>
</gene>
<proteinExistence type="inferred from homology"/>
<dbReference type="SUPFAM" id="SSF52096">
    <property type="entry name" value="ClpP/crotonase"/>
    <property type="match status" value="1"/>
</dbReference>
<protein>
    <recommendedName>
        <fullName evidence="6">PDZ domain-containing protein</fullName>
    </recommendedName>
</protein>
<dbReference type="OrthoDB" id="43580at2759"/>
<dbReference type="Gene3D" id="3.30.750.44">
    <property type="match status" value="1"/>
</dbReference>
<dbReference type="Pfam" id="PF17820">
    <property type="entry name" value="PDZ_6"/>
    <property type="match status" value="1"/>
</dbReference>